<feature type="domain" description="Grh/CP2 DB" evidence="9">
    <location>
        <begin position="444"/>
        <end position="673"/>
    </location>
</feature>
<dbReference type="InterPro" id="IPR057520">
    <property type="entry name" value="GRHL1/CP2_C"/>
</dbReference>
<name>A0A553PCK4_TIGCA</name>
<evidence type="ECO:0000256" key="7">
    <source>
        <dbReference type="PROSITE-ProRule" id="PRU01313"/>
    </source>
</evidence>
<keyword evidence="6 7" id="KW-0539">Nucleus</keyword>
<evidence type="ECO:0000256" key="8">
    <source>
        <dbReference type="SAM" id="MobiDB-lite"/>
    </source>
</evidence>
<proteinExistence type="inferred from homology"/>
<feature type="region of interest" description="Disordered" evidence="8">
    <location>
        <begin position="371"/>
        <end position="392"/>
    </location>
</feature>
<evidence type="ECO:0000256" key="1">
    <source>
        <dbReference type="ARBA" id="ARBA00004123"/>
    </source>
</evidence>
<dbReference type="InterPro" id="IPR013761">
    <property type="entry name" value="SAM/pointed_sf"/>
</dbReference>
<dbReference type="InterPro" id="IPR041418">
    <property type="entry name" value="SAM_3"/>
</dbReference>
<organism evidence="10 11">
    <name type="scientific">Tigriopus californicus</name>
    <name type="common">Marine copepod</name>
    <dbReference type="NCBI Taxonomy" id="6832"/>
    <lineage>
        <taxon>Eukaryota</taxon>
        <taxon>Metazoa</taxon>
        <taxon>Ecdysozoa</taxon>
        <taxon>Arthropoda</taxon>
        <taxon>Crustacea</taxon>
        <taxon>Multicrustacea</taxon>
        <taxon>Hexanauplia</taxon>
        <taxon>Copepoda</taxon>
        <taxon>Harpacticoida</taxon>
        <taxon>Harpacticidae</taxon>
        <taxon>Tigriopus</taxon>
    </lineage>
</organism>
<protein>
    <recommendedName>
        <fullName evidence="9">Grh/CP2 DB domain-containing protein</fullName>
    </recommendedName>
</protein>
<evidence type="ECO:0000313" key="11">
    <source>
        <dbReference type="Proteomes" id="UP000318571"/>
    </source>
</evidence>
<feature type="region of interest" description="Disordered" evidence="8">
    <location>
        <begin position="1"/>
        <end position="71"/>
    </location>
</feature>
<evidence type="ECO:0000256" key="3">
    <source>
        <dbReference type="ARBA" id="ARBA00023015"/>
    </source>
</evidence>
<evidence type="ECO:0000259" key="9">
    <source>
        <dbReference type="PROSITE" id="PS51968"/>
    </source>
</evidence>
<dbReference type="Pfam" id="PF18016">
    <property type="entry name" value="SAM_3"/>
    <property type="match status" value="1"/>
</dbReference>
<accession>A0A553PCK4</accession>
<feature type="region of interest" description="Disordered" evidence="8">
    <location>
        <begin position="149"/>
        <end position="182"/>
    </location>
</feature>
<gene>
    <name evidence="10" type="ORF">TCAL_00564</name>
</gene>
<evidence type="ECO:0000256" key="5">
    <source>
        <dbReference type="ARBA" id="ARBA00023163"/>
    </source>
</evidence>
<comment type="similarity">
    <text evidence="2">Belongs to the grh/CP2 family. CP2 subfamily.</text>
</comment>
<dbReference type="STRING" id="6832.A0A553PCK4"/>
<feature type="compositionally biased region" description="Low complexity" evidence="8">
    <location>
        <begin position="13"/>
        <end position="29"/>
    </location>
</feature>
<keyword evidence="5" id="KW-0804">Transcription</keyword>
<evidence type="ECO:0000313" key="10">
    <source>
        <dbReference type="EMBL" id="TRY75416.1"/>
    </source>
</evidence>
<dbReference type="GO" id="GO:0000978">
    <property type="term" value="F:RNA polymerase II cis-regulatory region sequence-specific DNA binding"/>
    <property type="evidence" value="ECO:0007669"/>
    <property type="project" value="TreeGrafter"/>
</dbReference>
<sequence length="951" mass="102900">MSSSSVSPAVNRKGSSPSGHSKPSSSSPSNMGTNQGSGGHKDKEDLSPALGSSPGSAAAGPSGTHNSHSQDSDLFSFLSAMHLSNGGASGMMGVPSVSILANRKRKFLEQGGALGGGKHNVNMRPPYLRRGSNDDDENEFALHTPQCSQSGYADEEDHHHHQFSEGGHLGASGHHSTHHRKIPLSPSNAQIISDIDDNLATNFEDSLSGLGVDISSANYSMSEALLALPNLSISSSHIFKGDHHGDHSPPGRFKEEPGSGSNSRAPQNFGALDLSNDEAHLPDSPDDSEIVVNGPKTFTGSVSRDGSRDGTPHGVLKTEGVVDKNISAFGKFAAQNCTVLAGGGSNSSSGSNLSSSNPNLAASSLLSQRLPSATKSSLERRNSTSGRSQKVILPLQTTKFTGTIPNPAMAASNGVVTSVSSSNIHVTKIEKFENLNDTMAQGEDLNRFQYILAASTSLATKLNEPSITYLNQGQAYELRLKKLGDLSAFRRKNLKCVMRICFHERRLQYMEAEQILEWKNSHPGERILEIDLPLSFGAIEPEQESMQLNAVSFKWDPTRETGIFIKVNCISTEFTPKKHGGEKGVPFRLQVETFDPEGDVRLHAAGCILQVFKLKGADRKHKQDRDKINKRPQTEQEKFAPSYDCTVLNELSVENIYVPPSSASRSASPTGTVNMKEGSGPPSNSILAGEPSPSEMTETQAECLEGASTSVDKTSHCKNALSVHASCEGVMQWLSKNRYSNYIGNFKNFNGRDMMRLMREELMDICGTTEGIRLFNDLHMTPVAPRTSLYVAEKGSNEYHALFLEELTVREMMLRFCNMIGVDYNVFAKASLLGPRGILVGLTDSLIEYFKPETVMHFTIRTNDRECEVIFENVTGSLDRMGKRDLYYNGSSALPEGEYGLRGSTLIHSSALSQLHHLSSQSSSSNPQQHLSHQQSAPPTSSASSTSNSHK</sequence>
<feature type="region of interest" description="Disordered" evidence="8">
    <location>
        <begin position="661"/>
        <end position="698"/>
    </location>
</feature>
<dbReference type="OMA" id="FKWDPTR"/>
<keyword evidence="3" id="KW-0805">Transcription regulation</keyword>
<evidence type="ECO:0000256" key="4">
    <source>
        <dbReference type="ARBA" id="ARBA00023125"/>
    </source>
</evidence>
<dbReference type="PANTHER" id="PTHR11037:SF21">
    <property type="entry name" value="GEMINI, ISOFORM C"/>
    <property type="match status" value="1"/>
</dbReference>
<dbReference type="Proteomes" id="UP000318571">
    <property type="component" value="Chromosome 2"/>
</dbReference>
<feature type="region of interest" description="Disordered" evidence="8">
    <location>
        <begin position="239"/>
        <end position="316"/>
    </location>
</feature>
<dbReference type="OrthoDB" id="9996779at2759"/>
<dbReference type="GO" id="GO:0005634">
    <property type="term" value="C:nucleus"/>
    <property type="evidence" value="ECO:0007669"/>
    <property type="project" value="UniProtKB-SubCell"/>
</dbReference>
<feature type="compositionally biased region" description="Low complexity" evidence="8">
    <location>
        <begin position="47"/>
        <end position="63"/>
    </location>
</feature>
<evidence type="ECO:0000256" key="6">
    <source>
        <dbReference type="ARBA" id="ARBA00023242"/>
    </source>
</evidence>
<comment type="caution">
    <text evidence="10">The sequence shown here is derived from an EMBL/GenBank/DDBJ whole genome shotgun (WGS) entry which is preliminary data.</text>
</comment>
<dbReference type="SUPFAM" id="SSF47769">
    <property type="entry name" value="SAM/Pointed domain"/>
    <property type="match status" value="1"/>
</dbReference>
<dbReference type="AlphaFoldDB" id="A0A553PCK4"/>
<comment type="subcellular location">
    <subcellularLocation>
        <location evidence="1 7">Nucleus</location>
    </subcellularLocation>
</comment>
<dbReference type="PANTHER" id="PTHR11037">
    <property type="entry name" value="TRANSCRIPTION FACTOR CP2"/>
    <property type="match status" value="1"/>
</dbReference>
<dbReference type="GO" id="GO:0001228">
    <property type="term" value="F:DNA-binding transcription activator activity, RNA polymerase II-specific"/>
    <property type="evidence" value="ECO:0007669"/>
    <property type="project" value="TreeGrafter"/>
</dbReference>
<dbReference type="Pfam" id="PF25416">
    <property type="entry name" value="GRHL1_C"/>
    <property type="match status" value="1"/>
</dbReference>
<reference evidence="10 11" key="1">
    <citation type="journal article" date="2018" name="Nat. Ecol. Evol.">
        <title>Genomic signatures of mitonuclear coevolution across populations of Tigriopus californicus.</title>
        <authorList>
            <person name="Barreto F.S."/>
            <person name="Watson E.T."/>
            <person name="Lima T.G."/>
            <person name="Willett C.S."/>
            <person name="Edmands S."/>
            <person name="Li W."/>
            <person name="Burton R.S."/>
        </authorList>
    </citation>
    <scope>NUCLEOTIDE SEQUENCE [LARGE SCALE GENOMIC DNA]</scope>
    <source>
        <strain evidence="10 11">San Diego</strain>
    </source>
</reference>
<keyword evidence="11" id="KW-1185">Reference proteome</keyword>
<dbReference type="InterPro" id="IPR007604">
    <property type="entry name" value="CP2"/>
</dbReference>
<dbReference type="EMBL" id="VCGU01000005">
    <property type="protein sequence ID" value="TRY75416.1"/>
    <property type="molecule type" value="Genomic_DNA"/>
</dbReference>
<keyword evidence="4 7" id="KW-0238">DNA-binding</keyword>
<evidence type="ECO:0000256" key="2">
    <source>
        <dbReference type="ARBA" id="ARBA00010852"/>
    </source>
</evidence>
<dbReference type="InterPro" id="IPR040167">
    <property type="entry name" value="TF_CP2-like"/>
</dbReference>
<feature type="region of interest" description="Disordered" evidence="8">
    <location>
        <begin position="917"/>
        <end position="951"/>
    </location>
</feature>
<feature type="compositionally biased region" description="Basic and acidic residues" evidence="8">
    <location>
        <begin position="239"/>
        <end position="257"/>
    </location>
</feature>
<dbReference type="PROSITE" id="PS51968">
    <property type="entry name" value="GRH_CP2_DB"/>
    <property type="match status" value="1"/>
</dbReference>
<dbReference type="Pfam" id="PF04516">
    <property type="entry name" value="CP2"/>
    <property type="match status" value="1"/>
</dbReference>
<dbReference type="Gene3D" id="1.10.150.50">
    <property type="entry name" value="Transcription Factor, Ets-1"/>
    <property type="match status" value="1"/>
</dbReference>